<dbReference type="EMBL" id="SBIP01000004">
    <property type="protein sequence ID" value="RWX75921.1"/>
    <property type="molecule type" value="Genomic_DNA"/>
</dbReference>
<sequence>MKTYPLYLLAAVAEIAGCYAFWAWWRLDKSIWWLIPGLGSMMLFASALAFVPGEAAGRTYAAYGAIYIVASIVWLWTVEARMPDRWDVIGAAVCLVGGAIILFGPRSA</sequence>
<dbReference type="RefSeq" id="WP_128444799.1">
    <property type="nucleotide sequence ID" value="NZ_SBIP01000004.1"/>
</dbReference>
<feature type="transmembrane region" description="Helical" evidence="5">
    <location>
        <begin position="88"/>
        <end position="105"/>
    </location>
</feature>
<evidence type="ECO:0000256" key="2">
    <source>
        <dbReference type="ARBA" id="ARBA00022692"/>
    </source>
</evidence>
<dbReference type="PANTHER" id="PTHR36116:SF1">
    <property type="entry name" value="UPF0060 MEMBRANE PROTEIN YNFA"/>
    <property type="match status" value="1"/>
</dbReference>
<keyword evidence="1 5" id="KW-1003">Cell membrane</keyword>
<gene>
    <name evidence="6" type="ORF">EPK99_19795</name>
</gene>
<feature type="transmembrane region" description="Helical" evidence="5">
    <location>
        <begin position="31"/>
        <end position="51"/>
    </location>
</feature>
<dbReference type="GO" id="GO:0005886">
    <property type="term" value="C:plasma membrane"/>
    <property type="evidence" value="ECO:0007669"/>
    <property type="project" value="UniProtKB-SubCell"/>
</dbReference>
<keyword evidence="2 5" id="KW-0812">Transmembrane</keyword>
<comment type="caution">
    <text evidence="6">The sequence shown here is derived from an EMBL/GenBank/DDBJ whole genome shotgun (WGS) entry which is preliminary data.</text>
</comment>
<keyword evidence="4 5" id="KW-0472">Membrane</keyword>
<dbReference type="HAMAP" id="MF_00010">
    <property type="entry name" value="UPF0060"/>
    <property type="match status" value="1"/>
</dbReference>
<evidence type="ECO:0000256" key="1">
    <source>
        <dbReference type="ARBA" id="ARBA00022475"/>
    </source>
</evidence>
<feature type="transmembrane region" description="Helical" evidence="5">
    <location>
        <begin position="7"/>
        <end position="25"/>
    </location>
</feature>
<organism evidence="6 7">
    <name type="scientific">Neorhizobium lilium</name>
    <dbReference type="NCBI Taxonomy" id="2503024"/>
    <lineage>
        <taxon>Bacteria</taxon>
        <taxon>Pseudomonadati</taxon>
        <taxon>Pseudomonadota</taxon>
        <taxon>Alphaproteobacteria</taxon>
        <taxon>Hyphomicrobiales</taxon>
        <taxon>Rhizobiaceae</taxon>
        <taxon>Rhizobium/Agrobacterium group</taxon>
        <taxon>Neorhizobium</taxon>
    </lineage>
</organism>
<evidence type="ECO:0000313" key="7">
    <source>
        <dbReference type="Proteomes" id="UP000287687"/>
    </source>
</evidence>
<evidence type="ECO:0000313" key="6">
    <source>
        <dbReference type="EMBL" id="RWX75921.1"/>
    </source>
</evidence>
<comment type="similarity">
    <text evidence="5">Belongs to the UPF0060 family.</text>
</comment>
<dbReference type="NCBIfam" id="NF002586">
    <property type="entry name" value="PRK02237.1"/>
    <property type="match status" value="1"/>
</dbReference>
<dbReference type="Pfam" id="PF02694">
    <property type="entry name" value="UPF0060"/>
    <property type="match status" value="1"/>
</dbReference>
<dbReference type="AlphaFoldDB" id="A0A3S3RHB6"/>
<feature type="transmembrane region" description="Helical" evidence="5">
    <location>
        <begin position="60"/>
        <end position="76"/>
    </location>
</feature>
<keyword evidence="7" id="KW-1185">Reference proteome</keyword>
<dbReference type="InterPro" id="IPR037185">
    <property type="entry name" value="EmrE-like"/>
</dbReference>
<comment type="subcellular location">
    <subcellularLocation>
        <location evidence="5">Cell membrane</location>
        <topology evidence="5">Multi-pass membrane protein</topology>
    </subcellularLocation>
</comment>
<name>A0A3S3RHB6_9HYPH</name>
<keyword evidence="3 5" id="KW-1133">Transmembrane helix</keyword>
<evidence type="ECO:0000256" key="3">
    <source>
        <dbReference type="ARBA" id="ARBA00022989"/>
    </source>
</evidence>
<proteinExistence type="inferred from homology"/>
<dbReference type="SUPFAM" id="SSF103481">
    <property type="entry name" value="Multidrug resistance efflux transporter EmrE"/>
    <property type="match status" value="1"/>
</dbReference>
<dbReference type="OrthoDB" id="123240at2"/>
<reference evidence="6 7" key="1">
    <citation type="submission" date="2019-01" db="EMBL/GenBank/DDBJ databases">
        <title>The draft genome of Rhizobium sp. 24NR.</title>
        <authorList>
            <person name="Liu L."/>
            <person name="Liang L."/>
            <person name="Shi S."/>
            <person name="Xu L."/>
            <person name="Wang X."/>
            <person name="Li L."/>
            <person name="Zhang X."/>
        </authorList>
    </citation>
    <scope>NUCLEOTIDE SEQUENCE [LARGE SCALE GENOMIC DNA]</scope>
    <source>
        <strain evidence="6 7">24NR</strain>
    </source>
</reference>
<protein>
    <submittedName>
        <fullName evidence="6">YnfA family protein</fullName>
    </submittedName>
</protein>
<evidence type="ECO:0000256" key="5">
    <source>
        <dbReference type="HAMAP-Rule" id="MF_00010"/>
    </source>
</evidence>
<accession>A0A3S3RHB6</accession>
<dbReference type="InterPro" id="IPR003844">
    <property type="entry name" value="UPF0060"/>
</dbReference>
<dbReference type="Proteomes" id="UP000287687">
    <property type="component" value="Unassembled WGS sequence"/>
</dbReference>
<dbReference type="PANTHER" id="PTHR36116">
    <property type="entry name" value="UPF0060 MEMBRANE PROTEIN YNFA"/>
    <property type="match status" value="1"/>
</dbReference>
<evidence type="ECO:0000256" key="4">
    <source>
        <dbReference type="ARBA" id="ARBA00023136"/>
    </source>
</evidence>